<sequence>MPNHFHFLVTELQENGISTFMRNFQNSYAKFFNTKYDRTGALFQSMFKAVRIETDEQLLHVSRYIHLNPATSFVLRDVEELDHYHWSSWNTYNQLSAQDVFDTSAIMSHFKSLEDFRRFNFDQVDYQRNLDEIKHLKLE</sequence>
<dbReference type="Pfam" id="PF01797">
    <property type="entry name" value="Y1_Tnp"/>
    <property type="match status" value="1"/>
</dbReference>
<evidence type="ECO:0000313" key="3">
    <source>
        <dbReference type="Proteomes" id="UP000178272"/>
    </source>
</evidence>
<dbReference type="InterPro" id="IPR002686">
    <property type="entry name" value="Transposase_17"/>
</dbReference>
<dbReference type="GO" id="GO:0003677">
    <property type="term" value="F:DNA binding"/>
    <property type="evidence" value="ECO:0007669"/>
    <property type="project" value="InterPro"/>
</dbReference>
<proteinExistence type="predicted"/>
<dbReference type="EMBL" id="MHCA01000009">
    <property type="protein sequence ID" value="OGY12657.1"/>
    <property type="molecule type" value="Genomic_DNA"/>
</dbReference>
<accession>A0A1G1VBL7</accession>
<dbReference type="GO" id="GO:0004803">
    <property type="term" value="F:transposase activity"/>
    <property type="evidence" value="ECO:0007669"/>
    <property type="project" value="InterPro"/>
</dbReference>
<dbReference type="SUPFAM" id="SSF143422">
    <property type="entry name" value="Transposase IS200-like"/>
    <property type="match status" value="1"/>
</dbReference>
<name>A0A1G1VBL7_9BACT</name>
<feature type="domain" description="Transposase IS200-like" evidence="1">
    <location>
        <begin position="1"/>
        <end position="68"/>
    </location>
</feature>
<dbReference type="AlphaFoldDB" id="A0A1G1VBL7"/>
<protein>
    <recommendedName>
        <fullName evidence="1">Transposase IS200-like domain-containing protein</fullName>
    </recommendedName>
</protein>
<dbReference type="PANTHER" id="PTHR34322">
    <property type="entry name" value="TRANSPOSASE, Y1_TNP DOMAIN-CONTAINING"/>
    <property type="match status" value="1"/>
</dbReference>
<reference evidence="2 3" key="1">
    <citation type="journal article" date="2016" name="Nat. Commun.">
        <title>Thousands of microbial genomes shed light on interconnected biogeochemical processes in an aquifer system.</title>
        <authorList>
            <person name="Anantharaman K."/>
            <person name="Brown C.T."/>
            <person name="Hug L.A."/>
            <person name="Sharon I."/>
            <person name="Castelle C.J."/>
            <person name="Probst A.J."/>
            <person name="Thomas B.C."/>
            <person name="Singh A."/>
            <person name="Wilkins M.J."/>
            <person name="Karaoz U."/>
            <person name="Brodie E.L."/>
            <person name="Williams K.H."/>
            <person name="Hubbard S.S."/>
            <person name="Banfield J.F."/>
        </authorList>
    </citation>
    <scope>NUCLEOTIDE SEQUENCE [LARGE SCALE GENOMIC DNA]</scope>
</reference>
<dbReference type="Proteomes" id="UP000178272">
    <property type="component" value="Unassembled WGS sequence"/>
</dbReference>
<evidence type="ECO:0000259" key="1">
    <source>
        <dbReference type="SMART" id="SM01321"/>
    </source>
</evidence>
<gene>
    <name evidence="2" type="ORF">A3F61_01430</name>
</gene>
<dbReference type="InterPro" id="IPR036515">
    <property type="entry name" value="Transposase_17_sf"/>
</dbReference>
<organism evidence="2 3">
    <name type="scientific">Candidatus Blackburnbacteria bacterium RIFCSPHIGHO2_12_FULL_41_13b</name>
    <dbReference type="NCBI Taxonomy" id="1797517"/>
    <lineage>
        <taxon>Bacteria</taxon>
        <taxon>Candidatus Blackburniibacteriota</taxon>
    </lineage>
</organism>
<dbReference type="Gene3D" id="3.30.70.1290">
    <property type="entry name" value="Transposase IS200-like"/>
    <property type="match status" value="1"/>
</dbReference>
<dbReference type="PANTHER" id="PTHR34322:SF2">
    <property type="entry name" value="TRANSPOSASE IS200-LIKE DOMAIN-CONTAINING PROTEIN"/>
    <property type="match status" value="1"/>
</dbReference>
<evidence type="ECO:0000313" key="2">
    <source>
        <dbReference type="EMBL" id="OGY12657.1"/>
    </source>
</evidence>
<comment type="caution">
    <text evidence="2">The sequence shown here is derived from an EMBL/GenBank/DDBJ whole genome shotgun (WGS) entry which is preliminary data.</text>
</comment>
<dbReference type="GO" id="GO:0006313">
    <property type="term" value="P:DNA transposition"/>
    <property type="evidence" value="ECO:0007669"/>
    <property type="project" value="InterPro"/>
</dbReference>
<dbReference type="SMART" id="SM01321">
    <property type="entry name" value="Y1_Tnp"/>
    <property type="match status" value="1"/>
</dbReference>